<reference evidence="3" key="1">
    <citation type="journal article" date="2013" name="Extremophiles">
        <title>Proteinivorax tanatarense gen. nov., sp. nov., an anaerobic, haloalkaliphilic, proteolytic bacterium isolated from a decaying algal bloom, and proposal of Proteinivoraceae fam. nov.</title>
        <authorList>
            <person name="Kevbrin V."/>
            <person name="Boltyanskaya Y."/>
            <person name="Zhilina T."/>
            <person name="Kolganova T."/>
            <person name="Lavrentjeva E."/>
            <person name="Kuznetsov B."/>
        </authorList>
    </citation>
    <scope>NUCLEOTIDE SEQUENCE</scope>
    <source>
        <strain evidence="3">Z-910T</strain>
    </source>
</reference>
<evidence type="ECO:0000313" key="3">
    <source>
        <dbReference type="EMBL" id="XBX74693.1"/>
    </source>
</evidence>
<dbReference type="EMBL" id="CP158367">
    <property type="protein sequence ID" value="XBX74693.1"/>
    <property type="molecule type" value="Genomic_DNA"/>
</dbReference>
<organism evidence="3">
    <name type="scientific">Proteinivorax tanatarense</name>
    <dbReference type="NCBI Taxonomy" id="1260629"/>
    <lineage>
        <taxon>Bacteria</taxon>
        <taxon>Bacillati</taxon>
        <taxon>Bacillota</taxon>
        <taxon>Clostridia</taxon>
        <taxon>Eubacteriales</taxon>
        <taxon>Proteinivoracaceae</taxon>
        <taxon>Proteinivorax</taxon>
    </lineage>
</organism>
<feature type="chain" id="PRO_5044020456" evidence="2">
    <location>
        <begin position="20"/>
        <end position="45"/>
    </location>
</feature>
<evidence type="ECO:0000256" key="2">
    <source>
        <dbReference type="SAM" id="SignalP"/>
    </source>
</evidence>
<feature type="region of interest" description="Disordered" evidence="1">
    <location>
        <begin position="26"/>
        <end position="45"/>
    </location>
</feature>
<gene>
    <name evidence="3" type="ORF">PRVXT_002751</name>
</gene>
<name>A0AAU7VL46_9FIRM</name>
<accession>A0AAU7VL46</accession>
<reference evidence="3" key="2">
    <citation type="submission" date="2024-06" db="EMBL/GenBank/DDBJ databases">
        <authorList>
            <person name="Petrova K.O."/>
            <person name="Toshchakov S.V."/>
            <person name="Boltjanskaja Y.V."/>
            <person name="Kevbrin V."/>
        </authorList>
    </citation>
    <scope>NUCLEOTIDE SEQUENCE</scope>
    <source>
        <strain evidence="3">Z-910T</strain>
    </source>
</reference>
<dbReference type="PROSITE" id="PS51257">
    <property type="entry name" value="PROKAR_LIPOPROTEIN"/>
    <property type="match status" value="1"/>
</dbReference>
<protein>
    <submittedName>
        <fullName evidence="3">Uncharacterized protein</fullName>
    </submittedName>
</protein>
<proteinExistence type="predicted"/>
<sequence length="45" mass="4932">MKKLLSLFFVLMFSMAVLVGCGGDQDVDLDEQPPVEENGGVEDEE</sequence>
<evidence type="ECO:0000256" key="1">
    <source>
        <dbReference type="SAM" id="MobiDB-lite"/>
    </source>
</evidence>
<dbReference type="AlphaFoldDB" id="A0AAU7VL46"/>
<feature type="signal peptide" evidence="2">
    <location>
        <begin position="1"/>
        <end position="19"/>
    </location>
</feature>
<keyword evidence="2" id="KW-0732">Signal</keyword>
<dbReference type="RefSeq" id="WP_350343442.1">
    <property type="nucleotide sequence ID" value="NZ_CP158367.1"/>
</dbReference>